<dbReference type="Proteomes" id="UP000247781">
    <property type="component" value="Unassembled WGS sequence"/>
</dbReference>
<evidence type="ECO:0000259" key="3">
    <source>
        <dbReference type="PROSITE" id="PS50043"/>
    </source>
</evidence>
<name>A0A318H8E2_9MYCO</name>
<dbReference type="SMART" id="SM00421">
    <property type="entry name" value="HTH_LUXR"/>
    <property type="match status" value="1"/>
</dbReference>
<dbReference type="SUPFAM" id="SSF46894">
    <property type="entry name" value="C-terminal effector domain of the bipartite response regulators"/>
    <property type="match status" value="1"/>
</dbReference>
<proteinExistence type="predicted"/>
<dbReference type="InterPro" id="IPR036388">
    <property type="entry name" value="WH-like_DNA-bd_sf"/>
</dbReference>
<comment type="caution">
    <text evidence="4">The sequence shown here is derived from an EMBL/GenBank/DDBJ whole genome shotgun (WGS) entry which is preliminary data.</text>
</comment>
<dbReference type="GO" id="GO:0005524">
    <property type="term" value="F:ATP binding"/>
    <property type="evidence" value="ECO:0007669"/>
    <property type="project" value="UniProtKB-KW"/>
</dbReference>
<dbReference type="PANTHER" id="PTHR16305">
    <property type="entry name" value="TESTICULAR SOLUBLE ADENYLYL CYCLASE"/>
    <property type="match status" value="1"/>
</dbReference>
<dbReference type="GO" id="GO:0003677">
    <property type="term" value="F:DNA binding"/>
    <property type="evidence" value="ECO:0007669"/>
    <property type="project" value="InterPro"/>
</dbReference>
<dbReference type="Pfam" id="PF00196">
    <property type="entry name" value="GerE"/>
    <property type="match status" value="1"/>
</dbReference>
<evidence type="ECO:0000313" key="4">
    <source>
        <dbReference type="EMBL" id="PXX01380.1"/>
    </source>
</evidence>
<dbReference type="PANTHER" id="PTHR16305:SF35">
    <property type="entry name" value="TRANSCRIPTIONAL ACTIVATOR DOMAIN"/>
    <property type="match status" value="1"/>
</dbReference>
<feature type="domain" description="HTH luxR-type" evidence="3">
    <location>
        <begin position="847"/>
        <end position="911"/>
    </location>
</feature>
<dbReference type="RefSeq" id="WP_110319545.1">
    <property type="nucleotide sequence ID" value="NZ_QJJU01000030.1"/>
</dbReference>
<evidence type="ECO:0000256" key="2">
    <source>
        <dbReference type="ARBA" id="ARBA00022840"/>
    </source>
</evidence>
<dbReference type="AlphaFoldDB" id="A0A318H8E2"/>
<dbReference type="EMBL" id="QJJU01000030">
    <property type="protein sequence ID" value="PXX01380.1"/>
    <property type="molecule type" value="Genomic_DNA"/>
</dbReference>
<dbReference type="Gene3D" id="1.10.10.10">
    <property type="entry name" value="Winged helix-like DNA-binding domain superfamily/Winged helix DNA-binding domain"/>
    <property type="match status" value="1"/>
</dbReference>
<dbReference type="GO" id="GO:0006355">
    <property type="term" value="P:regulation of DNA-templated transcription"/>
    <property type="evidence" value="ECO:0007669"/>
    <property type="project" value="InterPro"/>
</dbReference>
<dbReference type="CDD" id="cd06170">
    <property type="entry name" value="LuxR_C_like"/>
    <property type="match status" value="1"/>
</dbReference>
<reference evidence="4 5" key="2">
    <citation type="submission" date="2018-06" db="EMBL/GenBank/DDBJ databases">
        <title>Sequencing of bacterial isolates from soil warming experiment in Harvard Forest, Massachusetts, USA.</title>
        <authorList>
            <person name="Deangelis K.PhD."/>
        </authorList>
    </citation>
    <scope>NUCLEOTIDE SEQUENCE [LARGE SCALE GENOMIC DNA]</scope>
    <source>
        <strain evidence="4 5">GAS496</strain>
    </source>
</reference>
<dbReference type="SUPFAM" id="SSF52540">
    <property type="entry name" value="P-loop containing nucleoside triphosphate hydrolases"/>
    <property type="match status" value="1"/>
</dbReference>
<keyword evidence="1" id="KW-0547">Nucleotide-binding</keyword>
<dbReference type="InterPro" id="IPR041664">
    <property type="entry name" value="AAA_16"/>
</dbReference>
<dbReference type="Pfam" id="PF13191">
    <property type="entry name" value="AAA_16"/>
    <property type="match status" value="1"/>
</dbReference>
<dbReference type="SUPFAM" id="SSF48452">
    <property type="entry name" value="TPR-like"/>
    <property type="match status" value="3"/>
</dbReference>
<evidence type="ECO:0000313" key="5">
    <source>
        <dbReference type="Proteomes" id="UP000247781"/>
    </source>
</evidence>
<evidence type="ECO:0000256" key="1">
    <source>
        <dbReference type="ARBA" id="ARBA00022741"/>
    </source>
</evidence>
<keyword evidence="2" id="KW-0067">ATP-binding</keyword>
<dbReference type="InterPro" id="IPR000792">
    <property type="entry name" value="Tscrpt_reg_LuxR_C"/>
</dbReference>
<dbReference type="InterPro" id="IPR011990">
    <property type="entry name" value="TPR-like_helical_dom_sf"/>
</dbReference>
<gene>
    <name evidence="4" type="ORF">C8E89_1304</name>
</gene>
<dbReference type="GO" id="GO:0005737">
    <property type="term" value="C:cytoplasm"/>
    <property type="evidence" value="ECO:0007669"/>
    <property type="project" value="TreeGrafter"/>
</dbReference>
<reference evidence="5" key="1">
    <citation type="submission" date="2018-05" db="EMBL/GenBank/DDBJ databases">
        <authorList>
            <person name="Deangelis K."/>
            <person name="Huntemann M."/>
            <person name="Clum A."/>
            <person name="Pillay M."/>
            <person name="Palaniappan K."/>
            <person name="Varghese N."/>
            <person name="Mikhailova N."/>
            <person name="Stamatis D."/>
            <person name="Reddy T."/>
            <person name="Daum C."/>
            <person name="Shapiro N."/>
            <person name="Ivanova N."/>
            <person name="Kyrpides N."/>
            <person name="Woyke T."/>
        </authorList>
    </citation>
    <scope>NUCLEOTIDE SEQUENCE [LARGE SCALE GENOMIC DNA]</scope>
    <source>
        <strain evidence="5">GAS496</strain>
    </source>
</reference>
<keyword evidence="5" id="KW-1185">Reference proteome</keyword>
<dbReference type="Gene3D" id="3.40.50.300">
    <property type="entry name" value="P-loop containing nucleotide triphosphate hydrolases"/>
    <property type="match status" value="1"/>
</dbReference>
<accession>A0A318H8E2</accession>
<dbReference type="PROSITE" id="PS00622">
    <property type="entry name" value="HTH_LUXR_1"/>
    <property type="match status" value="1"/>
</dbReference>
<dbReference type="InterPro" id="IPR027417">
    <property type="entry name" value="P-loop_NTPase"/>
</dbReference>
<dbReference type="OrthoDB" id="3796539at2"/>
<sequence length="911" mass="98170">MISRSAEFRAVADFLLSAERQPTALVIEGEAGVGKTTLWLAAVDQARERGFRVFSARGGQAESVLAYAAVADLISDVDPTLLAELPDMQRIAVDRVLLRAGGEGPATDQRVVAAAFAAVIDRISVDAPVLVAIDDVQWLDPSSQAVVEYAARRLRGRAGMLLTERCDPNHGRAVTWLHLARPDGIERIRVGPFSLGRLHTLISTRLGRSFSRPTMVRIAEISGGNPFYALELARAIHVGSARAQPSLPATLAELMRLRIGSLEGQAGDVLLAAAAMANPTVEVLAQIVDTTVDHAVELLEEAESNGIIAIDGDRVRFSHPLLAQSVYTDASPARRRAAHRALSQFVVLPELKARHMALAASHADPDTLKALDTAADTARARGAPAAAAELLELAIGLGGNSPSRQIRAAEHHFKAGDAERARTLLEPTIDELRPGLLRGVALNLMAGICMYNDTFVEAAALLERALDDAATNPGLLVQTLLSLTFAQGMSGKFEQSLQNARQAVSHAEEIGYPPLTGRALAMLVNASFLYGHGVDEDSLRRAVELEDPDDDVPIPFSPSSVNALICAWTGELNIARRQMAAVRDRCVERGAENDLMAVAGYSTLIEIWRGNFAEAAMLAQDTMERAEQVGGSRTIALTVRAAVAAYAGREEDTRADAAAALAIAHECGVPRLAEWPTMSLGFLEVSLGRYAEAMTTLQSMLDVFDQLPGSEIMIATFIPDAVEAMVALGRHADAVPLIEELEQNGARLDRPWMLAVGARCRSMWLAATGDIAAATQLAEQAMAEHDRLPMPFERARTQLLLGQLQRRQRQKDTATTTFREALQAFEAMGAPLWADRARAELARARVVPTHDHSLTPSERRVAELAASGMTNRDVAAALFISPKTVEANLVRIYRKLGIKTRAELGRIISDL</sequence>
<dbReference type="PROSITE" id="PS50043">
    <property type="entry name" value="HTH_LUXR_2"/>
    <property type="match status" value="1"/>
</dbReference>
<dbReference type="PRINTS" id="PR00038">
    <property type="entry name" value="HTHLUXR"/>
</dbReference>
<dbReference type="GO" id="GO:0004016">
    <property type="term" value="F:adenylate cyclase activity"/>
    <property type="evidence" value="ECO:0007669"/>
    <property type="project" value="TreeGrafter"/>
</dbReference>
<dbReference type="Gene3D" id="1.25.40.10">
    <property type="entry name" value="Tetratricopeptide repeat domain"/>
    <property type="match status" value="2"/>
</dbReference>
<organism evidence="4 5">
    <name type="scientific">Mycolicibacterium moriokaense</name>
    <dbReference type="NCBI Taxonomy" id="39691"/>
    <lineage>
        <taxon>Bacteria</taxon>
        <taxon>Bacillati</taxon>
        <taxon>Actinomycetota</taxon>
        <taxon>Actinomycetes</taxon>
        <taxon>Mycobacteriales</taxon>
        <taxon>Mycobacteriaceae</taxon>
        <taxon>Mycolicibacterium</taxon>
    </lineage>
</organism>
<protein>
    <submittedName>
        <fullName evidence="4">LuxR family transcriptional regulator</fullName>
    </submittedName>
</protein>
<dbReference type="InterPro" id="IPR016032">
    <property type="entry name" value="Sig_transdc_resp-reg_C-effctor"/>
</dbReference>